<dbReference type="Proteomes" id="UP000460287">
    <property type="component" value="Unassembled WGS sequence"/>
</dbReference>
<reference evidence="1 2" key="1">
    <citation type="submission" date="2019-08" db="EMBL/GenBank/DDBJ databases">
        <title>In-depth cultivation of the pig gut microbiome towards novel bacterial diversity and tailored functional studies.</title>
        <authorList>
            <person name="Wylensek D."/>
            <person name="Hitch T.C.A."/>
            <person name="Clavel T."/>
        </authorList>
    </citation>
    <scope>NUCLEOTIDE SEQUENCE [LARGE SCALE GENOMIC DNA]</scope>
    <source>
        <strain evidence="1 2">WCA-383-APC-5B</strain>
    </source>
</reference>
<dbReference type="EMBL" id="VULX01000002">
    <property type="protein sequence ID" value="MSR90511.1"/>
    <property type="molecule type" value="Genomic_DNA"/>
</dbReference>
<name>A0A7X2T0D9_9CLOT</name>
<protein>
    <submittedName>
        <fullName evidence="1">Sigma factor G inhibitor Gin</fullName>
    </submittedName>
</protein>
<dbReference type="InterPro" id="IPR019700">
    <property type="entry name" value="Sigma-G_inhibitor_Gin"/>
</dbReference>
<comment type="caution">
    <text evidence="1">The sequence shown here is derived from an EMBL/GenBank/DDBJ whole genome shotgun (WGS) entry which is preliminary data.</text>
</comment>
<dbReference type="AlphaFoldDB" id="A0A7X2T0D9"/>
<evidence type="ECO:0000313" key="2">
    <source>
        <dbReference type="Proteomes" id="UP000460287"/>
    </source>
</evidence>
<gene>
    <name evidence="1" type="ORF">FYJ33_03520</name>
</gene>
<evidence type="ECO:0000313" key="1">
    <source>
        <dbReference type="EMBL" id="MSR90511.1"/>
    </source>
</evidence>
<proteinExistence type="predicted"/>
<keyword evidence="2" id="KW-1185">Reference proteome</keyword>
<accession>A0A7X2T0D9</accession>
<organism evidence="1 2">
    <name type="scientific">Inconstantimicrobium porci</name>
    <dbReference type="NCBI Taxonomy" id="2652291"/>
    <lineage>
        <taxon>Bacteria</taxon>
        <taxon>Bacillati</taxon>
        <taxon>Bacillota</taxon>
        <taxon>Clostridia</taxon>
        <taxon>Eubacteriales</taxon>
        <taxon>Clostridiaceae</taxon>
        <taxon>Inconstantimicrobium</taxon>
    </lineage>
</organism>
<dbReference type="Pfam" id="PF10764">
    <property type="entry name" value="Gin"/>
    <property type="match status" value="1"/>
</dbReference>
<sequence>MKNLKKICFICGKEKSGGIILKDKLICESCEKKIVNLEPGNDFYEYYKNKIRAIYKGSSDYRKRMGE</sequence>